<keyword evidence="10" id="KW-1185">Reference proteome</keyword>
<keyword evidence="7 8" id="KW-0472">Membrane</keyword>
<gene>
    <name evidence="9" type="ORF">SAMN05660923_00465</name>
</gene>
<evidence type="ECO:0000256" key="8">
    <source>
        <dbReference type="SAM" id="Phobius"/>
    </source>
</evidence>
<evidence type="ECO:0000313" key="10">
    <source>
        <dbReference type="Proteomes" id="UP000198828"/>
    </source>
</evidence>
<feature type="transmembrane region" description="Helical" evidence="8">
    <location>
        <begin position="71"/>
        <end position="92"/>
    </location>
</feature>
<keyword evidence="4" id="KW-1003">Cell membrane</keyword>
<sequence>MNVNSSVLIRNLVVVVTILLILIIYYLIHIGNRYVDDSNRIRINKKKILPAIFSIVIIYIFYFLAKRYSIIVDTIYTIITSAVLAYLFNPIVNYLEKRRISRGWGAIIVYLVIIGVILILSFSVFPRTAKEVRRFISILPMYFEKITDFIDDIYYRYYISIDNMPPIIQGIEAVILNSISNLESVIITSVSKFIEGIISTFSKVVSLILIPILTFYFIKDKEYFKANLYLLMPKKYRKEVKELSIEIDRVLSQFIRGRFILAVYVGIATTILLLILRIDFAVVIGIITGIADIIPYFGPFLGFLPAVFFAFVSSPIKALWVAIMFIGIQWVENNVLAPKIIGETTGMHPIIILLSLIIGGGVFGVMGMIFSVPVVAVFKILLGFFLERIRMKNL</sequence>
<dbReference type="RefSeq" id="WP_093750488.1">
    <property type="nucleotide sequence ID" value="NZ_FNNG01000002.1"/>
</dbReference>
<dbReference type="Pfam" id="PF01594">
    <property type="entry name" value="AI-2E_transport"/>
    <property type="match status" value="1"/>
</dbReference>
<keyword evidence="6 8" id="KW-1133">Transmembrane helix</keyword>
<dbReference type="GO" id="GO:0055085">
    <property type="term" value="P:transmembrane transport"/>
    <property type="evidence" value="ECO:0007669"/>
    <property type="project" value="TreeGrafter"/>
</dbReference>
<organism evidence="9 10">
    <name type="scientific">Tepidimicrobium xylanilyticum</name>
    <dbReference type="NCBI Taxonomy" id="1123352"/>
    <lineage>
        <taxon>Bacteria</taxon>
        <taxon>Bacillati</taxon>
        <taxon>Bacillota</taxon>
        <taxon>Tissierellia</taxon>
        <taxon>Tissierellales</taxon>
        <taxon>Tepidimicrobiaceae</taxon>
        <taxon>Tepidimicrobium</taxon>
    </lineage>
</organism>
<evidence type="ECO:0000256" key="4">
    <source>
        <dbReference type="ARBA" id="ARBA00022475"/>
    </source>
</evidence>
<dbReference type="InterPro" id="IPR002549">
    <property type="entry name" value="AI-2E-like"/>
</dbReference>
<evidence type="ECO:0000256" key="2">
    <source>
        <dbReference type="ARBA" id="ARBA00009773"/>
    </source>
</evidence>
<feature type="transmembrane region" description="Helical" evidence="8">
    <location>
        <begin position="349"/>
        <end position="382"/>
    </location>
</feature>
<proteinExistence type="inferred from homology"/>
<protein>
    <submittedName>
        <fullName evidence="9">Predicted PurR-regulated permease PerM</fullName>
    </submittedName>
</protein>
<dbReference type="Proteomes" id="UP000198828">
    <property type="component" value="Unassembled WGS sequence"/>
</dbReference>
<evidence type="ECO:0000256" key="6">
    <source>
        <dbReference type="ARBA" id="ARBA00022989"/>
    </source>
</evidence>
<dbReference type="PANTHER" id="PTHR21716:SF53">
    <property type="entry name" value="PERMEASE PERM-RELATED"/>
    <property type="match status" value="1"/>
</dbReference>
<comment type="similarity">
    <text evidence="2">Belongs to the autoinducer-2 exporter (AI-2E) (TC 2.A.86) family.</text>
</comment>
<comment type="subcellular location">
    <subcellularLocation>
        <location evidence="1">Cell membrane</location>
        <topology evidence="1">Multi-pass membrane protein</topology>
    </subcellularLocation>
</comment>
<accession>A0A1H2SIY8</accession>
<keyword evidence="5 8" id="KW-0812">Transmembrane</keyword>
<feature type="transmembrane region" description="Helical" evidence="8">
    <location>
        <begin position="104"/>
        <end position="125"/>
    </location>
</feature>
<dbReference type="AlphaFoldDB" id="A0A1H2SIY8"/>
<evidence type="ECO:0000313" key="9">
    <source>
        <dbReference type="EMBL" id="SDW31663.1"/>
    </source>
</evidence>
<feature type="transmembrane region" description="Helical" evidence="8">
    <location>
        <begin position="48"/>
        <end position="65"/>
    </location>
</feature>
<reference evidence="9 10" key="1">
    <citation type="submission" date="2016-10" db="EMBL/GenBank/DDBJ databases">
        <authorList>
            <person name="de Groot N.N."/>
        </authorList>
    </citation>
    <scope>NUCLEOTIDE SEQUENCE [LARGE SCALE GENOMIC DNA]</scope>
    <source>
        <strain evidence="9 10">DSM 23310</strain>
    </source>
</reference>
<name>A0A1H2SIY8_9FIRM</name>
<feature type="transmembrane region" description="Helical" evidence="8">
    <location>
        <begin position="259"/>
        <end position="287"/>
    </location>
</feature>
<dbReference type="GO" id="GO:0005886">
    <property type="term" value="C:plasma membrane"/>
    <property type="evidence" value="ECO:0007669"/>
    <property type="project" value="UniProtKB-SubCell"/>
</dbReference>
<evidence type="ECO:0000256" key="1">
    <source>
        <dbReference type="ARBA" id="ARBA00004651"/>
    </source>
</evidence>
<feature type="transmembrane region" description="Helical" evidence="8">
    <location>
        <begin position="319"/>
        <end position="337"/>
    </location>
</feature>
<evidence type="ECO:0000256" key="3">
    <source>
        <dbReference type="ARBA" id="ARBA00022448"/>
    </source>
</evidence>
<dbReference type="EMBL" id="FNNG01000002">
    <property type="protein sequence ID" value="SDW31663.1"/>
    <property type="molecule type" value="Genomic_DNA"/>
</dbReference>
<feature type="transmembrane region" description="Helical" evidence="8">
    <location>
        <begin position="293"/>
        <end position="312"/>
    </location>
</feature>
<dbReference type="PANTHER" id="PTHR21716">
    <property type="entry name" value="TRANSMEMBRANE PROTEIN"/>
    <property type="match status" value="1"/>
</dbReference>
<feature type="transmembrane region" description="Helical" evidence="8">
    <location>
        <begin position="197"/>
        <end position="218"/>
    </location>
</feature>
<evidence type="ECO:0000256" key="7">
    <source>
        <dbReference type="ARBA" id="ARBA00023136"/>
    </source>
</evidence>
<evidence type="ECO:0000256" key="5">
    <source>
        <dbReference type="ARBA" id="ARBA00022692"/>
    </source>
</evidence>
<feature type="transmembrane region" description="Helical" evidence="8">
    <location>
        <begin position="6"/>
        <end position="28"/>
    </location>
</feature>
<keyword evidence="3" id="KW-0813">Transport</keyword>
<dbReference type="OrthoDB" id="9793390at2"/>